<feature type="binding site" evidence="3">
    <location>
        <begin position="261"/>
        <end position="266"/>
    </location>
    <ligand>
        <name>Mo-bis(molybdopterin guanine dinucleotide)</name>
        <dbReference type="ChEBI" id="CHEBI:60539"/>
    </ligand>
</feature>
<dbReference type="NCBIfam" id="NF001943">
    <property type="entry name" value="PRK00724.1-2"/>
    <property type="match status" value="1"/>
</dbReference>
<evidence type="ECO:0000313" key="4">
    <source>
        <dbReference type="EMBL" id="AJI78028.1"/>
    </source>
</evidence>
<dbReference type="SUPFAM" id="SSF53927">
    <property type="entry name" value="Cytidine deaminase-like"/>
    <property type="match status" value="1"/>
</dbReference>
<evidence type="ECO:0000256" key="1">
    <source>
        <dbReference type="ARBA" id="ARBA00022490"/>
    </source>
</evidence>
<dbReference type="PIRSF" id="PIRSF015626">
    <property type="entry name" value="FdhD"/>
    <property type="match status" value="1"/>
</dbReference>
<dbReference type="Proteomes" id="UP000031890">
    <property type="component" value="Chromosome"/>
</dbReference>
<dbReference type="AlphaFoldDB" id="A0A0B6ETA3"/>
<feature type="active site" description="Cysteine persulfide intermediate" evidence="3">
    <location>
        <position position="121"/>
    </location>
</feature>
<evidence type="ECO:0000256" key="2">
    <source>
        <dbReference type="ARBA" id="ARBA00023150"/>
    </source>
</evidence>
<dbReference type="GO" id="GO:0005737">
    <property type="term" value="C:cytoplasm"/>
    <property type="evidence" value="ECO:0007669"/>
    <property type="project" value="UniProtKB-SubCell"/>
</dbReference>
<evidence type="ECO:0000256" key="3">
    <source>
        <dbReference type="HAMAP-Rule" id="MF_00187"/>
    </source>
</evidence>
<dbReference type="PANTHER" id="PTHR30592:SF1">
    <property type="entry name" value="SULFUR CARRIER PROTEIN FDHD"/>
    <property type="match status" value="1"/>
</dbReference>
<dbReference type="GO" id="GO:0097163">
    <property type="term" value="F:sulfur carrier activity"/>
    <property type="evidence" value="ECO:0007669"/>
    <property type="project" value="UniProtKB-UniRule"/>
</dbReference>
<reference evidence="4 5" key="1">
    <citation type="journal article" date="2015" name="Genome Announc.">
        <title>Complete Genome Sequence and Annotation of Corynebacterium singulare DSM 44357, Isolated from a Human Semen Specimen.</title>
        <authorList>
            <person name="Merten M."/>
            <person name="Brinkrolf K."/>
            <person name="Albersmeier A."/>
            <person name="Kutter Y."/>
            <person name="Ruckert C."/>
            <person name="Tauch A."/>
        </authorList>
    </citation>
    <scope>NUCLEOTIDE SEQUENCE [LARGE SCALE GENOMIC DNA]</scope>
    <source>
        <strain evidence="4">IBS B52218</strain>
    </source>
</reference>
<dbReference type="NCBIfam" id="TIGR00129">
    <property type="entry name" value="fdhD_narQ"/>
    <property type="match status" value="1"/>
</dbReference>
<name>A0A0B6ETA3_9CORY</name>
<dbReference type="PANTHER" id="PTHR30592">
    <property type="entry name" value="FORMATE DEHYDROGENASE"/>
    <property type="match status" value="1"/>
</dbReference>
<organism evidence="4 5">
    <name type="scientific">Corynebacterium singulare</name>
    <dbReference type="NCBI Taxonomy" id="161899"/>
    <lineage>
        <taxon>Bacteria</taxon>
        <taxon>Bacillati</taxon>
        <taxon>Actinomycetota</taxon>
        <taxon>Actinomycetes</taxon>
        <taxon>Mycobacteriales</taxon>
        <taxon>Corynebacteriaceae</taxon>
        <taxon>Corynebacterium</taxon>
    </lineage>
</organism>
<dbReference type="EMBL" id="CP010827">
    <property type="protein sequence ID" value="AJI78028.1"/>
    <property type="molecule type" value="Genomic_DNA"/>
</dbReference>
<dbReference type="RefSeq" id="WP_042529328.1">
    <property type="nucleotide sequence ID" value="NZ_CP010827.1"/>
</dbReference>
<dbReference type="Pfam" id="PF02634">
    <property type="entry name" value="FdhD-NarQ"/>
    <property type="match status" value="1"/>
</dbReference>
<dbReference type="HOGENOM" id="CLU_056887_3_0_11"/>
<dbReference type="Gene3D" id="3.40.140.10">
    <property type="entry name" value="Cytidine Deaminase, domain 2"/>
    <property type="match status" value="1"/>
</dbReference>
<keyword evidence="1 3" id="KW-0963">Cytoplasm</keyword>
<evidence type="ECO:0000313" key="5">
    <source>
        <dbReference type="Proteomes" id="UP000031890"/>
    </source>
</evidence>
<dbReference type="InterPro" id="IPR016193">
    <property type="entry name" value="Cytidine_deaminase-like"/>
</dbReference>
<comment type="function">
    <text evidence="3">Required for formate dehydrogenase (FDH) activity. Acts as a sulfur carrier protein that transfers sulfur from IscS to the molybdenum cofactor prior to its insertion into FDH.</text>
</comment>
<dbReference type="Gene3D" id="3.10.20.10">
    <property type="match status" value="1"/>
</dbReference>
<protein>
    <recommendedName>
        <fullName evidence="3">Sulfur carrier protein FdhD</fullName>
    </recommendedName>
</protein>
<proteinExistence type="inferred from homology"/>
<dbReference type="STRING" id="161899.CSING_02370"/>
<dbReference type="KEGG" id="csx:CSING_02370"/>
<keyword evidence="2 3" id="KW-0501">Molybdenum cofactor biosynthesis</keyword>
<comment type="subcellular location">
    <subcellularLocation>
        <location evidence="3">Cytoplasm</location>
    </subcellularLocation>
</comment>
<sequence length="283" mass="30316">MSGRINATFAVTKVRLDEDGHVTQVDTRGDTVAGEEPLEIRVGGQTLTTTMRTPGHDVELTHGFLHSEGHIDKASDIQEARYCAGASVDGRNPYNLLDVEFTNPHPIALTDLRLTTTTSACGVCGTSSIEALMKQTRYEIPRVPVDPGVVAKLPDALKREQKQFRKTGGIHAAGAFTLDGEPVVVREDVGRHNAADKVIGHLLMEDMLPASDLILVMSSRASFELVNKAAMAGFGMLVAVSAASSLAVETARETGMALVGFARGDRFNLYSGELSRDTRPGQS</sequence>
<dbReference type="InterPro" id="IPR003786">
    <property type="entry name" value="FdhD"/>
</dbReference>
<accession>A0A0B6ETA3</accession>
<comment type="similarity">
    <text evidence="3">Belongs to the FdhD family.</text>
</comment>
<dbReference type="OrthoDB" id="3197277at2"/>
<dbReference type="GO" id="GO:0006777">
    <property type="term" value="P:Mo-molybdopterin cofactor biosynthetic process"/>
    <property type="evidence" value="ECO:0007669"/>
    <property type="project" value="UniProtKB-UniRule"/>
</dbReference>
<gene>
    <name evidence="3 4" type="primary">fdhD</name>
    <name evidence="4" type="ORF">CSING_02370</name>
</gene>
<dbReference type="GO" id="GO:0016783">
    <property type="term" value="F:sulfurtransferase activity"/>
    <property type="evidence" value="ECO:0007669"/>
    <property type="project" value="InterPro"/>
</dbReference>
<dbReference type="HAMAP" id="MF_00187">
    <property type="entry name" value="FdhD"/>
    <property type="match status" value="1"/>
</dbReference>